<accession>A0A0F9X9M6</accession>
<organism evidence="1">
    <name type="scientific">marine sediment metagenome</name>
    <dbReference type="NCBI Taxonomy" id="412755"/>
    <lineage>
        <taxon>unclassified sequences</taxon>
        <taxon>metagenomes</taxon>
        <taxon>ecological metagenomes</taxon>
    </lineage>
</organism>
<gene>
    <name evidence="1" type="ORF">LCGC14_0175600</name>
</gene>
<dbReference type="AlphaFoldDB" id="A0A0F9X9M6"/>
<name>A0A0F9X9M6_9ZZZZ</name>
<sequence length="188" mass="22117">MPKERKNTDIIIPEYKQCTLCKQDEAHKNHDICTKCIDSEYEATIGFMPLACGRKGCKVIFAPPDGEIPDDEYWPESYCSALCELRDIQDEYIILDFNQMAFLVLYQSFIHARHHYPCELDKCKIPLEGLKHCTVECINILRNRSTMELRPLIAKDLKKEWKKCNTKPARDMTGTWSWYDYMDLDKLH</sequence>
<reference evidence="1" key="1">
    <citation type="journal article" date="2015" name="Nature">
        <title>Complex archaea that bridge the gap between prokaryotes and eukaryotes.</title>
        <authorList>
            <person name="Spang A."/>
            <person name="Saw J.H."/>
            <person name="Jorgensen S.L."/>
            <person name="Zaremba-Niedzwiedzka K."/>
            <person name="Martijn J."/>
            <person name="Lind A.E."/>
            <person name="van Eijk R."/>
            <person name="Schleper C."/>
            <person name="Guy L."/>
            <person name="Ettema T.J."/>
        </authorList>
    </citation>
    <scope>NUCLEOTIDE SEQUENCE</scope>
</reference>
<evidence type="ECO:0000313" key="1">
    <source>
        <dbReference type="EMBL" id="KKN95691.1"/>
    </source>
</evidence>
<dbReference type="EMBL" id="LAZR01000069">
    <property type="protein sequence ID" value="KKN95691.1"/>
    <property type="molecule type" value="Genomic_DNA"/>
</dbReference>
<proteinExistence type="predicted"/>
<comment type="caution">
    <text evidence="1">The sequence shown here is derived from an EMBL/GenBank/DDBJ whole genome shotgun (WGS) entry which is preliminary data.</text>
</comment>
<protein>
    <submittedName>
        <fullName evidence="1">Uncharacterized protein</fullName>
    </submittedName>
</protein>